<dbReference type="AlphaFoldDB" id="A0A7W7EMN4"/>
<protein>
    <recommendedName>
        <fullName evidence="1">DUF1612 domain-containing protein</fullName>
    </recommendedName>
</protein>
<sequence>MSQDAPWLGGLLAAVNLGLKSIPFDRRRHRDWEIRLLAITPGVLASAEIGLKEHDRLALAKK</sequence>
<feature type="domain" description="DUF1612" evidence="1">
    <location>
        <begin position="12"/>
        <end position="61"/>
    </location>
</feature>
<evidence type="ECO:0000313" key="2">
    <source>
        <dbReference type="EMBL" id="MBB4571155.1"/>
    </source>
</evidence>
<comment type="caution">
    <text evidence="2">The sequence shown here is derived from an EMBL/GenBank/DDBJ whole genome shotgun (WGS) entry which is preliminary data.</text>
</comment>
<evidence type="ECO:0000259" key="1">
    <source>
        <dbReference type="Pfam" id="PF07756"/>
    </source>
</evidence>
<accession>A0A7W7EMN4</accession>
<dbReference type="Proteomes" id="UP000543836">
    <property type="component" value="Unassembled WGS sequence"/>
</dbReference>
<proteinExistence type="predicted"/>
<dbReference type="EMBL" id="JACIIG010000020">
    <property type="protein sequence ID" value="MBB4571155.1"/>
    <property type="molecule type" value="Genomic_DNA"/>
</dbReference>
<gene>
    <name evidence="2" type="ORF">GGE60_005313</name>
</gene>
<dbReference type="InterPro" id="IPR011670">
    <property type="entry name" value="DUF1612"/>
</dbReference>
<name>A0A7W7EMN4_9HYPH</name>
<evidence type="ECO:0000313" key="3">
    <source>
        <dbReference type="Proteomes" id="UP000543836"/>
    </source>
</evidence>
<keyword evidence="3" id="KW-1185">Reference proteome</keyword>
<reference evidence="2 3" key="1">
    <citation type="submission" date="2020-08" db="EMBL/GenBank/DDBJ databases">
        <title>Genomic Encyclopedia of Type Strains, Phase IV (KMG-V): Genome sequencing to study the core and pangenomes of soil and plant-associated prokaryotes.</title>
        <authorList>
            <person name="Whitman W."/>
        </authorList>
    </citation>
    <scope>NUCLEOTIDE SEQUENCE [LARGE SCALE GENOMIC DNA]</scope>
    <source>
        <strain evidence="2 3">SEMIA 492</strain>
    </source>
</reference>
<dbReference type="Pfam" id="PF07756">
    <property type="entry name" value="DUF1612"/>
    <property type="match status" value="1"/>
</dbReference>
<organism evidence="2 3">
    <name type="scientific">Rhizobium leucaenae</name>
    <dbReference type="NCBI Taxonomy" id="29450"/>
    <lineage>
        <taxon>Bacteria</taxon>
        <taxon>Pseudomonadati</taxon>
        <taxon>Pseudomonadota</taxon>
        <taxon>Alphaproteobacteria</taxon>
        <taxon>Hyphomicrobiales</taxon>
        <taxon>Rhizobiaceae</taxon>
        <taxon>Rhizobium/Agrobacterium group</taxon>
        <taxon>Rhizobium</taxon>
    </lineage>
</organism>